<dbReference type="EMBL" id="CABPRJ010000522">
    <property type="protein sequence ID" value="VVC30557.1"/>
    <property type="molecule type" value="Genomic_DNA"/>
</dbReference>
<sequence>MNDWCEQVDMKCMESLRMEGFIIEEYAKNDRASDFAKRSNWAWGRSLNIMESPSDFKVDYLKDYVQYVKGIPSFNSNVKDIKTWCIDHNLVQQGLIKRDQDNHTISLEIKEDKAHLLYEENILQTALNSIFNSVHRRLTKLTISSQLKLSLQKLLEFKLNNIDEDSADGNSVTGCS</sequence>
<keyword evidence="2" id="KW-1185">Reference proteome</keyword>
<accession>A0A5E4MGI5</accession>
<reference evidence="1 2" key="1">
    <citation type="submission" date="2019-08" db="EMBL/GenBank/DDBJ databases">
        <authorList>
            <person name="Alioto T."/>
            <person name="Alioto T."/>
            <person name="Gomez Garrido J."/>
        </authorList>
    </citation>
    <scope>NUCLEOTIDE SEQUENCE [LARGE SCALE GENOMIC DNA]</scope>
</reference>
<dbReference type="Proteomes" id="UP000325440">
    <property type="component" value="Unassembled WGS sequence"/>
</dbReference>
<proteinExistence type="predicted"/>
<protein>
    <submittedName>
        <fullName evidence="1">Uncharacterized protein</fullName>
    </submittedName>
</protein>
<evidence type="ECO:0000313" key="1">
    <source>
        <dbReference type="EMBL" id="VVC30557.1"/>
    </source>
</evidence>
<organism evidence="1 2">
    <name type="scientific">Cinara cedri</name>
    <dbReference type="NCBI Taxonomy" id="506608"/>
    <lineage>
        <taxon>Eukaryota</taxon>
        <taxon>Metazoa</taxon>
        <taxon>Ecdysozoa</taxon>
        <taxon>Arthropoda</taxon>
        <taxon>Hexapoda</taxon>
        <taxon>Insecta</taxon>
        <taxon>Pterygota</taxon>
        <taxon>Neoptera</taxon>
        <taxon>Paraneoptera</taxon>
        <taxon>Hemiptera</taxon>
        <taxon>Sternorrhyncha</taxon>
        <taxon>Aphidomorpha</taxon>
        <taxon>Aphidoidea</taxon>
        <taxon>Aphididae</taxon>
        <taxon>Lachninae</taxon>
        <taxon>Cinara</taxon>
    </lineage>
</organism>
<gene>
    <name evidence="1" type="ORF">CINCED_3A018025</name>
</gene>
<evidence type="ECO:0000313" key="2">
    <source>
        <dbReference type="Proteomes" id="UP000325440"/>
    </source>
</evidence>
<dbReference type="AlphaFoldDB" id="A0A5E4MGI5"/>
<name>A0A5E4MGI5_9HEMI</name>